<keyword evidence="1 3" id="KW-0807">Transducer</keyword>
<gene>
    <name evidence="5" type="ORF">HH303_15350</name>
</gene>
<dbReference type="PANTHER" id="PTHR32089">
    <property type="entry name" value="METHYL-ACCEPTING CHEMOTAXIS PROTEIN MCPB"/>
    <property type="match status" value="1"/>
</dbReference>
<dbReference type="GO" id="GO:0006935">
    <property type="term" value="P:chemotaxis"/>
    <property type="evidence" value="ECO:0007669"/>
    <property type="project" value="InterPro"/>
</dbReference>
<dbReference type="EMBL" id="JABBNT010000004">
    <property type="protein sequence ID" value="NMM45872.1"/>
    <property type="molecule type" value="Genomic_DNA"/>
</dbReference>
<dbReference type="Proteomes" id="UP000539372">
    <property type="component" value="Unassembled WGS sequence"/>
</dbReference>
<evidence type="ECO:0000256" key="3">
    <source>
        <dbReference type="PROSITE-ProRule" id="PRU00284"/>
    </source>
</evidence>
<dbReference type="Gene3D" id="1.10.287.950">
    <property type="entry name" value="Methyl-accepting chemotaxis protein"/>
    <property type="match status" value="1"/>
</dbReference>
<dbReference type="Gene3D" id="3.30.450.20">
    <property type="entry name" value="PAS domain"/>
    <property type="match status" value="2"/>
</dbReference>
<reference evidence="5 6" key="1">
    <citation type="submission" date="2020-04" db="EMBL/GenBank/DDBJ databases">
        <title>Rhodospirillaceae bacterium KN72 isolated from deep sea.</title>
        <authorList>
            <person name="Zhang D.-C."/>
        </authorList>
    </citation>
    <scope>NUCLEOTIDE SEQUENCE [LARGE SCALE GENOMIC DNA]</scope>
    <source>
        <strain evidence="5 6">KN72</strain>
    </source>
</reference>
<dbReference type="SMART" id="SM00283">
    <property type="entry name" value="MA"/>
    <property type="match status" value="1"/>
</dbReference>
<dbReference type="InterPro" id="IPR004090">
    <property type="entry name" value="Chemotax_Me-accpt_rcpt"/>
</dbReference>
<dbReference type="Pfam" id="PF00015">
    <property type="entry name" value="MCPsignal"/>
    <property type="match status" value="1"/>
</dbReference>
<comment type="similarity">
    <text evidence="2">Belongs to the methyl-accepting chemotaxis (MCP) protein family.</text>
</comment>
<proteinExistence type="inferred from homology"/>
<sequence length="497" mass="53982">MMGKISWNDRQGRSLSGARFDTEILDIVPAAVMVCDLPDFKISYLNRESYRLLKSIEAILPVPADAVLGQSIDIFHKNPSVQRSILSDPNNLPHKARIKVAAEVMDLSIVARFDPAGKYLGPVLLWNVVTDAVRAENEVQRMAQMIEQLPMNVMFLDTKTFDIQYMNPESLRTLKNIEEHLPCKAEEVVGSNVDIFHKNPGHQRQMLADPSRLPHRGKIKVGPETLDLRVHPVMDRDGGYMGAMATWSVITREIELTEGILQVADSVNRAASELQETTEMIFGKTEESSYQADAVSAATEQLSASIQEISRQVARSSDVSTNAVNGAEQIRDRINGLAKDVESITEVVELITKIAGQTNLLALNATIEAARAGEAGKGFAVVASEVKGLAVETERATKGIGDRIQSIQDATTGAVDAIQAIATVISEMSEISATISAAVEQQTAATREVSGNITGVSDASRSCNQQLGGIRTSMDQLTEQAAYLDDQVKAFIAHLEG</sequence>
<accession>A0A7Y0E271</accession>
<dbReference type="AlphaFoldDB" id="A0A7Y0E271"/>
<dbReference type="PANTHER" id="PTHR32089:SF112">
    <property type="entry name" value="LYSOZYME-LIKE PROTEIN-RELATED"/>
    <property type="match status" value="1"/>
</dbReference>
<evidence type="ECO:0000256" key="1">
    <source>
        <dbReference type="ARBA" id="ARBA00023224"/>
    </source>
</evidence>
<keyword evidence="6" id="KW-1185">Reference proteome</keyword>
<evidence type="ECO:0000256" key="2">
    <source>
        <dbReference type="ARBA" id="ARBA00029447"/>
    </source>
</evidence>
<evidence type="ECO:0000313" key="6">
    <source>
        <dbReference type="Proteomes" id="UP000539372"/>
    </source>
</evidence>
<dbReference type="PROSITE" id="PS50111">
    <property type="entry name" value="CHEMOTAXIS_TRANSDUC_2"/>
    <property type="match status" value="1"/>
</dbReference>
<dbReference type="InterPro" id="IPR004089">
    <property type="entry name" value="MCPsignal_dom"/>
</dbReference>
<protein>
    <submittedName>
        <fullName evidence="5">Chemotaxis protein</fullName>
    </submittedName>
</protein>
<comment type="caution">
    <text evidence="5">The sequence shown here is derived from an EMBL/GenBank/DDBJ whole genome shotgun (WGS) entry which is preliminary data.</text>
</comment>
<evidence type="ECO:0000313" key="5">
    <source>
        <dbReference type="EMBL" id="NMM45872.1"/>
    </source>
</evidence>
<dbReference type="PRINTS" id="PR00260">
    <property type="entry name" value="CHEMTRNSDUCR"/>
</dbReference>
<dbReference type="GO" id="GO:0016020">
    <property type="term" value="C:membrane"/>
    <property type="evidence" value="ECO:0007669"/>
    <property type="project" value="InterPro"/>
</dbReference>
<evidence type="ECO:0000259" key="4">
    <source>
        <dbReference type="PROSITE" id="PS50111"/>
    </source>
</evidence>
<dbReference type="SUPFAM" id="SSF58104">
    <property type="entry name" value="Methyl-accepting chemotaxis protein (MCP) signaling domain"/>
    <property type="match status" value="1"/>
</dbReference>
<feature type="domain" description="Methyl-accepting transducer" evidence="4">
    <location>
        <begin position="263"/>
        <end position="496"/>
    </location>
</feature>
<dbReference type="RefSeq" id="WP_169626247.1">
    <property type="nucleotide sequence ID" value="NZ_JABBNT010000004.1"/>
</dbReference>
<dbReference type="GO" id="GO:0007165">
    <property type="term" value="P:signal transduction"/>
    <property type="evidence" value="ECO:0007669"/>
    <property type="project" value="UniProtKB-KW"/>
</dbReference>
<dbReference type="GO" id="GO:0004888">
    <property type="term" value="F:transmembrane signaling receptor activity"/>
    <property type="evidence" value="ECO:0007669"/>
    <property type="project" value="InterPro"/>
</dbReference>
<name>A0A7Y0E271_9PROT</name>
<organism evidence="5 6">
    <name type="scientific">Pacificispira spongiicola</name>
    <dbReference type="NCBI Taxonomy" id="2729598"/>
    <lineage>
        <taxon>Bacteria</taxon>
        <taxon>Pseudomonadati</taxon>
        <taxon>Pseudomonadota</taxon>
        <taxon>Alphaproteobacteria</taxon>
        <taxon>Rhodospirillales</taxon>
        <taxon>Rhodospirillaceae</taxon>
        <taxon>Pacificispira</taxon>
    </lineage>
</organism>